<reference evidence="1" key="1">
    <citation type="journal article" date="2014" name="Front. Microbiol.">
        <title>High frequency of phylogenetically diverse reductive dehalogenase-homologous genes in deep subseafloor sedimentary metagenomes.</title>
        <authorList>
            <person name="Kawai M."/>
            <person name="Futagami T."/>
            <person name="Toyoda A."/>
            <person name="Takaki Y."/>
            <person name="Nishi S."/>
            <person name="Hori S."/>
            <person name="Arai W."/>
            <person name="Tsubouchi T."/>
            <person name="Morono Y."/>
            <person name="Uchiyama I."/>
            <person name="Ito T."/>
            <person name="Fujiyama A."/>
            <person name="Inagaki F."/>
            <person name="Takami H."/>
        </authorList>
    </citation>
    <scope>NUCLEOTIDE SEQUENCE</scope>
    <source>
        <strain evidence="1">Expedition CK06-06</strain>
    </source>
</reference>
<protein>
    <submittedName>
        <fullName evidence="1">Uncharacterized protein</fullName>
    </submittedName>
</protein>
<sequence>MVRLAPTGWKEKLTFFAETENIQSEQEADLSV</sequence>
<feature type="non-terminal residue" evidence="1">
    <location>
        <position position="32"/>
    </location>
</feature>
<gene>
    <name evidence="1" type="ORF">S03H2_54254</name>
</gene>
<comment type="caution">
    <text evidence="1">The sequence shown here is derived from an EMBL/GenBank/DDBJ whole genome shotgun (WGS) entry which is preliminary data.</text>
</comment>
<dbReference type="AlphaFoldDB" id="X1I7C6"/>
<evidence type="ECO:0000313" key="1">
    <source>
        <dbReference type="EMBL" id="GAH65190.1"/>
    </source>
</evidence>
<organism evidence="1">
    <name type="scientific">marine sediment metagenome</name>
    <dbReference type="NCBI Taxonomy" id="412755"/>
    <lineage>
        <taxon>unclassified sequences</taxon>
        <taxon>metagenomes</taxon>
        <taxon>ecological metagenomes</taxon>
    </lineage>
</organism>
<proteinExistence type="predicted"/>
<accession>X1I7C6</accession>
<name>X1I7C6_9ZZZZ</name>
<dbReference type="EMBL" id="BARU01034577">
    <property type="protein sequence ID" value="GAH65190.1"/>
    <property type="molecule type" value="Genomic_DNA"/>
</dbReference>